<reference evidence="3 4" key="1">
    <citation type="journal article" date="2016" name="BMC Genomics">
        <title>Comparative genomic and transcriptomic analyses of the Fuzhuan brick tea-fermentation fungus Aspergillus cristatus.</title>
        <authorList>
            <person name="Ge Y."/>
            <person name="Wang Y."/>
            <person name="Liu Y."/>
            <person name="Tan Y."/>
            <person name="Ren X."/>
            <person name="Zhang X."/>
            <person name="Hyde K.D."/>
            <person name="Liu Y."/>
            <person name="Liu Z."/>
        </authorList>
    </citation>
    <scope>NUCLEOTIDE SEQUENCE [LARGE SCALE GENOMIC DNA]</scope>
    <source>
        <strain evidence="3 4">GZAAS20.1005</strain>
    </source>
</reference>
<sequence length="239" mass="25780">MKTSTVLFALCSLAGIEQAIAAPASELQTRATGTGNDDCDPIQGTLNIRGEDALTYDADCWAMLCGGKDPVMQKIASGYADKHRQVAAGSAASKQPFKNPSSNGIKALPPTTAWGLNQDWDSAEEFPFASTVRGGQGALLFPANKKSQDEQKISLSAFYSSNRIKGYDPAKKGQAGAEDGTWFTIKKFTGPVGPYCKAYNDDDTSVCHKKTADPRWGYDPAEYAYTYDHASKTFKYQGK</sequence>
<proteinExistence type="predicted"/>
<gene>
    <name evidence="3" type="ORF">SI65_10286</name>
</gene>
<feature type="chain" id="PRO_5009123297" description="Deoxyribonuclease NucA/NucB domain-containing protein" evidence="1">
    <location>
        <begin position="22"/>
        <end position="239"/>
    </location>
</feature>
<dbReference type="AlphaFoldDB" id="A0A1E3B045"/>
<organism evidence="3 4">
    <name type="scientific">Aspergillus cristatus</name>
    <name type="common">Chinese Fuzhuan brick tea-fermentation fungus</name>
    <name type="synonym">Eurotium cristatum</name>
    <dbReference type="NCBI Taxonomy" id="573508"/>
    <lineage>
        <taxon>Eukaryota</taxon>
        <taxon>Fungi</taxon>
        <taxon>Dikarya</taxon>
        <taxon>Ascomycota</taxon>
        <taxon>Pezizomycotina</taxon>
        <taxon>Eurotiomycetes</taxon>
        <taxon>Eurotiomycetidae</taxon>
        <taxon>Eurotiales</taxon>
        <taxon>Aspergillaceae</taxon>
        <taxon>Aspergillus</taxon>
        <taxon>Aspergillus subgen. Aspergillus</taxon>
    </lineage>
</organism>
<dbReference type="InterPro" id="IPR029476">
    <property type="entry name" value="DNase_NucA_NucB"/>
</dbReference>
<evidence type="ECO:0000313" key="3">
    <source>
        <dbReference type="EMBL" id="ODM14289.1"/>
    </source>
</evidence>
<dbReference type="EMBL" id="JXNT01000029">
    <property type="protein sequence ID" value="ODM14289.1"/>
    <property type="molecule type" value="Genomic_DNA"/>
</dbReference>
<dbReference type="Pfam" id="PF14040">
    <property type="entry name" value="DNase_NucA_NucB"/>
    <property type="match status" value="1"/>
</dbReference>
<feature type="signal peptide" evidence="1">
    <location>
        <begin position="1"/>
        <end position="21"/>
    </location>
</feature>
<accession>A0A1E3B045</accession>
<feature type="domain" description="Deoxyribonuclease NucA/NucB" evidence="2">
    <location>
        <begin position="102"/>
        <end position="165"/>
    </location>
</feature>
<name>A0A1E3B045_ASPCR</name>
<dbReference type="VEuPathDB" id="FungiDB:SI65_10286"/>
<comment type="caution">
    <text evidence="3">The sequence shown here is derived from an EMBL/GenBank/DDBJ whole genome shotgun (WGS) entry which is preliminary data.</text>
</comment>
<keyword evidence="4" id="KW-1185">Reference proteome</keyword>
<evidence type="ECO:0000313" key="4">
    <source>
        <dbReference type="Proteomes" id="UP000094569"/>
    </source>
</evidence>
<keyword evidence="1" id="KW-0732">Signal</keyword>
<dbReference type="STRING" id="573508.A0A1E3B045"/>
<evidence type="ECO:0000256" key="1">
    <source>
        <dbReference type="SAM" id="SignalP"/>
    </source>
</evidence>
<dbReference type="Proteomes" id="UP000094569">
    <property type="component" value="Unassembled WGS sequence"/>
</dbReference>
<protein>
    <recommendedName>
        <fullName evidence="2">Deoxyribonuclease NucA/NucB domain-containing protein</fullName>
    </recommendedName>
</protein>
<evidence type="ECO:0000259" key="2">
    <source>
        <dbReference type="Pfam" id="PF14040"/>
    </source>
</evidence>
<dbReference type="OrthoDB" id="2748312at2759"/>